<organism evidence="3 4">
    <name type="scientific">Dothistroma septosporum (strain NZE10 / CBS 128990)</name>
    <name type="common">Red band needle blight fungus</name>
    <name type="synonym">Mycosphaerella pini</name>
    <dbReference type="NCBI Taxonomy" id="675120"/>
    <lineage>
        <taxon>Eukaryota</taxon>
        <taxon>Fungi</taxon>
        <taxon>Dikarya</taxon>
        <taxon>Ascomycota</taxon>
        <taxon>Pezizomycotina</taxon>
        <taxon>Dothideomycetes</taxon>
        <taxon>Dothideomycetidae</taxon>
        <taxon>Mycosphaerellales</taxon>
        <taxon>Mycosphaerellaceae</taxon>
        <taxon>Dothistroma</taxon>
    </lineage>
</organism>
<dbReference type="Pfam" id="PF13460">
    <property type="entry name" value="NAD_binding_10"/>
    <property type="match status" value="1"/>
</dbReference>
<keyword evidence="4" id="KW-1185">Reference proteome</keyword>
<reference evidence="4" key="1">
    <citation type="journal article" date="2012" name="PLoS Genet.">
        <title>The genomes of the fungal plant pathogens Cladosporium fulvum and Dothistroma septosporum reveal adaptation to different hosts and lifestyles but also signatures of common ancestry.</title>
        <authorList>
            <person name="de Wit P.J.G.M."/>
            <person name="van der Burgt A."/>
            <person name="Oekmen B."/>
            <person name="Stergiopoulos I."/>
            <person name="Abd-Elsalam K.A."/>
            <person name="Aerts A.L."/>
            <person name="Bahkali A.H."/>
            <person name="Beenen H.G."/>
            <person name="Chettri P."/>
            <person name="Cox M.P."/>
            <person name="Datema E."/>
            <person name="de Vries R.P."/>
            <person name="Dhillon B."/>
            <person name="Ganley A.R."/>
            <person name="Griffiths S.A."/>
            <person name="Guo Y."/>
            <person name="Hamelin R.C."/>
            <person name="Henrissat B."/>
            <person name="Kabir M.S."/>
            <person name="Jashni M.K."/>
            <person name="Kema G."/>
            <person name="Klaubauf S."/>
            <person name="Lapidus A."/>
            <person name="Levasseur A."/>
            <person name="Lindquist E."/>
            <person name="Mehrabi R."/>
            <person name="Ohm R.A."/>
            <person name="Owen T.J."/>
            <person name="Salamov A."/>
            <person name="Schwelm A."/>
            <person name="Schijlen E."/>
            <person name="Sun H."/>
            <person name="van den Burg H.A."/>
            <person name="van Ham R.C.H.J."/>
            <person name="Zhang S."/>
            <person name="Goodwin S.B."/>
            <person name="Grigoriev I.V."/>
            <person name="Collemare J."/>
            <person name="Bradshaw R.E."/>
        </authorList>
    </citation>
    <scope>NUCLEOTIDE SEQUENCE [LARGE SCALE GENOMIC DNA]</scope>
    <source>
        <strain evidence="4">NZE10 / CBS 128990</strain>
    </source>
</reference>
<dbReference type="EMBL" id="KB446545">
    <property type="protein sequence ID" value="EME39706.1"/>
    <property type="molecule type" value="Genomic_DNA"/>
</dbReference>
<gene>
    <name evidence="3" type="ORF">DOTSEDRAFT_160161</name>
</gene>
<evidence type="ECO:0000256" key="1">
    <source>
        <dbReference type="ARBA" id="ARBA00038376"/>
    </source>
</evidence>
<dbReference type="AlphaFoldDB" id="M2YL74"/>
<evidence type="ECO:0000313" key="4">
    <source>
        <dbReference type="Proteomes" id="UP000016933"/>
    </source>
</evidence>
<dbReference type="GO" id="GO:0042602">
    <property type="term" value="F:riboflavin reductase (NADPH) activity"/>
    <property type="evidence" value="ECO:0007669"/>
    <property type="project" value="TreeGrafter"/>
</dbReference>
<dbReference type="SUPFAM" id="SSF51735">
    <property type="entry name" value="NAD(P)-binding Rossmann-fold domains"/>
    <property type="match status" value="1"/>
</dbReference>
<dbReference type="GO" id="GO:0004074">
    <property type="term" value="F:biliverdin reductase [NAD(P)H] activity"/>
    <property type="evidence" value="ECO:0007669"/>
    <property type="project" value="TreeGrafter"/>
</dbReference>
<dbReference type="STRING" id="675120.M2YL74"/>
<evidence type="ECO:0000259" key="2">
    <source>
        <dbReference type="Pfam" id="PF13460"/>
    </source>
</evidence>
<dbReference type="HOGENOM" id="CLU_066707_0_0_1"/>
<sequence length="262" mass="28489">MSNTHQPKTLAFFGATGDCAGYCLASSLNASYSCTALVRTPQKLIDSLKKKGVSQTAIDFHLTIIQGDAKNLLKVKTALQHKSQIVDTIVSGIGGTPALQWSLREPVTLTDRTICQDAGATIVKAARELTSTSAGAQRPLFINVSTTGIPAPGSPWDVPFLLTFLYRWFLHVPHQDKAELEKLLRAKVRSEGSGIRGFVNVKPSLLMNGEGRGVGAVRVGTEKRPAVGYMVQRRDVGEFMFERLIKGEVKSEWVGQSLTVTY</sequence>
<dbReference type="InterPro" id="IPR016040">
    <property type="entry name" value="NAD(P)-bd_dom"/>
</dbReference>
<feature type="domain" description="NAD(P)-binding" evidence="2">
    <location>
        <begin position="14"/>
        <end position="242"/>
    </location>
</feature>
<dbReference type="OMA" id="HADKLQM"/>
<dbReference type="PANTHER" id="PTHR43355:SF2">
    <property type="entry name" value="FLAVIN REDUCTASE (NADPH)"/>
    <property type="match status" value="1"/>
</dbReference>
<reference evidence="3 4" key="2">
    <citation type="journal article" date="2012" name="PLoS Pathog.">
        <title>Diverse lifestyles and strategies of plant pathogenesis encoded in the genomes of eighteen Dothideomycetes fungi.</title>
        <authorList>
            <person name="Ohm R.A."/>
            <person name="Feau N."/>
            <person name="Henrissat B."/>
            <person name="Schoch C.L."/>
            <person name="Horwitz B.A."/>
            <person name="Barry K.W."/>
            <person name="Condon B.J."/>
            <person name="Copeland A.C."/>
            <person name="Dhillon B."/>
            <person name="Glaser F."/>
            <person name="Hesse C.N."/>
            <person name="Kosti I."/>
            <person name="LaButti K."/>
            <person name="Lindquist E.A."/>
            <person name="Lucas S."/>
            <person name="Salamov A.A."/>
            <person name="Bradshaw R.E."/>
            <person name="Ciuffetti L."/>
            <person name="Hamelin R.C."/>
            <person name="Kema G.H.J."/>
            <person name="Lawrence C."/>
            <person name="Scott J.A."/>
            <person name="Spatafora J.W."/>
            <person name="Turgeon B.G."/>
            <person name="de Wit P.J.G.M."/>
            <person name="Zhong S."/>
            <person name="Goodwin S.B."/>
            <person name="Grigoriev I.V."/>
        </authorList>
    </citation>
    <scope>NUCLEOTIDE SEQUENCE [LARGE SCALE GENOMIC DNA]</scope>
    <source>
        <strain evidence="4">NZE10 / CBS 128990</strain>
    </source>
</reference>
<dbReference type="Proteomes" id="UP000016933">
    <property type="component" value="Unassembled WGS sequence"/>
</dbReference>
<dbReference type="PANTHER" id="PTHR43355">
    <property type="entry name" value="FLAVIN REDUCTASE (NADPH)"/>
    <property type="match status" value="1"/>
</dbReference>
<proteinExistence type="inferred from homology"/>
<dbReference type="InterPro" id="IPR036291">
    <property type="entry name" value="NAD(P)-bd_dom_sf"/>
</dbReference>
<dbReference type="Gene3D" id="3.40.50.720">
    <property type="entry name" value="NAD(P)-binding Rossmann-like Domain"/>
    <property type="match status" value="1"/>
</dbReference>
<dbReference type="OrthoDB" id="63935at2759"/>
<name>M2YL74_DOTSN</name>
<dbReference type="InterPro" id="IPR051606">
    <property type="entry name" value="Polyketide_Oxido-like"/>
</dbReference>
<accession>M2YL74</accession>
<comment type="similarity">
    <text evidence="1">Belongs to the avfA family.</text>
</comment>
<evidence type="ECO:0000313" key="3">
    <source>
        <dbReference type="EMBL" id="EME39706.1"/>
    </source>
</evidence>
<protein>
    <recommendedName>
        <fullName evidence="2">NAD(P)-binding domain-containing protein</fullName>
    </recommendedName>
</protein>
<dbReference type="eggNOG" id="ENOG502S3UW">
    <property type="taxonomic scope" value="Eukaryota"/>
</dbReference>